<keyword evidence="2" id="KW-1185">Reference proteome</keyword>
<sequence>MQDFKRHREFQDLKRSIGLTAEELAPLLGKTVETVQRYGVQRSSGRPAPDKVIARMRSMARDQAVSTLADQGLLVKGGDLLKRIERRIDHREREEHAW</sequence>
<dbReference type="AlphaFoldDB" id="A0A1H9JLV3"/>
<gene>
    <name evidence="1" type="ORF">SAMN05216548_108177</name>
</gene>
<accession>A0A1H9JLV3</accession>
<proteinExistence type="predicted"/>
<dbReference type="RefSeq" id="WP_143061963.1">
    <property type="nucleotide sequence ID" value="NZ_FOFG01000008.1"/>
</dbReference>
<evidence type="ECO:0000313" key="1">
    <source>
        <dbReference type="EMBL" id="SEQ87807.1"/>
    </source>
</evidence>
<protein>
    <submittedName>
        <fullName evidence="1">Uncharacterized protein</fullName>
    </submittedName>
</protein>
<dbReference type="EMBL" id="FOFG01000008">
    <property type="protein sequence ID" value="SEQ87807.1"/>
    <property type="molecule type" value="Genomic_DNA"/>
</dbReference>
<name>A0A1H9JLV3_9HYPH</name>
<evidence type="ECO:0000313" key="2">
    <source>
        <dbReference type="Proteomes" id="UP000199647"/>
    </source>
</evidence>
<dbReference type="Proteomes" id="UP000199647">
    <property type="component" value="Unassembled WGS sequence"/>
</dbReference>
<dbReference type="STRING" id="1855383.SAMN05216548_108177"/>
<reference evidence="1 2" key="1">
    <citation type="submission" date="2016-10" db="EMBL/GenBank/DDBJ databases">
        <authorList>
            <person name="de Groot N.N."/>
        </authorList>
    </citation>
    <scope>NUCLEOTIDE SEQUENCE [LARGE SCALE GENOMIC DNA]</scope>
    <source>
        <strain evidence="1 2">A52C2</strain>
    </source>
</reference>
<organism evidence="1 2">
    <name type="scientific">Faunimonas pinastri</name>
    <dbReference type="NCBI Taxonomy" id="1855383"/>
    <lineage>
        <taxon>Bacteria</taxon>
        <taxon>Pseudomonadati</taxon>
        <taxon>Pseudomonadota</taxon>
        <taxon>Alphaproteobacteria</taxon>
        <taxon>Hyphomicrobiales</taxon>
        <taxon>Afifellaceae</taxon>
        <taxon>Faunimonas</taxon>
    </lineage>
</organism>